<dbReference type="PROSITE" id="PS51257">
    <property type="entry name" value="PROKAR_LIPOPROTEIN"/>
    <property type="match status" value="1"/>
</dbReference>
<evidence type="ECO:0000313" key="3">
    <source>
        <dbReference type="Proteomes" id="UP001183615"/>
    </source>
</evidence>
<protein>
    <recommendedName>
        <fullName evidence="4">Secreted protein</fullName>
    </recommendedName>
</protein>
<comment type="caution">
    <text evidence="2">The sequence shown here is derived from an EMBL/GenBank/DDBJ whole genome shotgun (WGS) entry which is preliminary data.</text>
</comment>
<dbReference type="Proteomes" id="UP001183615">
    <property type="component" value="Unassembled WGS sequence"/>
</dbReference>
<feature type="region of interest" description="Disordered" evidence="1">
    <location>
        <begin position="30"/>
        <end position="75"/>
    </location>
</feature>
<dbReference type="RefSeq" id="WP_311617367.1">
    <property type="nucleotide sequence ID" value="NZ_JAVREV010000005.1"/>
</dbReference>
<gene>
    <name evidence="2" type="ORF">RM779_10260</name>
</gene>
<organism evidence="2 3">
    <name type="scientific">Streptomyces johnsoniae</name>
    <dbReference type="NCBI Taxonomy" id="3075532"/>
    <lineage>
        <taxon>Bacteria</taxon>
        <taxon>Bacillati</taxon>
        <taxon>Actinomycetota</taxon>
        <taxon>Actinomycetes</taxon>
        <taxon>Kitasatosporales</taxon>
        <taxon>Streptomycetaceae</taxon>
        <taxon>Streptomyces</taxon>
    </lineage>
</organism>
<feature type="compositionally biased region" description="Acidic residues" evidence="1">
    <location>
        <begin position="57"/>
        <end position="75"/>
    </location>
</feature>
<keyword evidence="3" id="KW-1185">Reference proteome</keyword>
<evidence type="ECO:0000256" key="1">
    <source>
        <dbReference type="SAM" id="MobiDB-lite"/>
    </source>
</evidence>
<reference evidence="3" key="1">
    <citation type="submission" date="2023-07" db="EMBL/GenBank/DDBJ databases">
        <title>30 novel species of actinomycetes from the DSMZ collection.</title>
        <authorList>
            <person name="Nouioui I."/>
        </authorList>
    </citation>
    <scope>NUCLEOTIDE SEQUENCE [LARGE SCALE GENOMIC DNA]</scope>
    <source>
        <strain evidence="3">DSM 41886</strain>
    </source>
</reference>
<name>A0ABU2S1Y3_9ACTN</name>
<evidence type="ECO:0008006" key="4">
    <source>
        <dbReference type="Google" id="ProtNLM"/>
    </source>
</evidence>
<proteinExistence type="predicted"/>
<evidence type="ECO:0000313" key="2">
    <source>
        <dbReference type="EMBL" id="MDT0442977.1"/>
    </source>
</evidence>
<accession>A0ABU2S1Y3</accession>
<sequence length="205" mass="21202">MDLRENKSRLILIVVALGAALVIAVASCGGGGGDDDGDARESEESADATPDDGANAEGEEGGDEETPDGDEEEPAELLAEVTGEESITLAITRAEREAGGFLTVEGTVTNGGGGTWFDVGWAGPERELSENGFSMAGASVVANEEGKRYLILRDTSGRCLCTGFGTGIEAGATVPWFAQFPEPEEGTTEVSFQVGNMPPATIQIR</sequence>
<dbReference type="EMBL" id="JAVREV010000005">
    <property type="protein sequence ID" value="MDT0442977.1"/>
    <property type="molecule type" value="Genomic_DNA"/>
</dbReference>